<feature type="compositionally biased region" description="Low complexity" evidence="1">
    <location>
        <begin position="742"/>
        <end position="754"/>
    </location>
</feature>
<feature type="compositionally biased region" description="Low complexity" evidence="1">
    <location>
        <begin position="562"/>
        <end position="574"/>
    </location>
</feature>
<accession>A0A401G584</accession>
<dbReference type="InParanoid" id="A0A401G584"/>
<dbReference type="GO" id="GO:0006406">
    <property type="term" value="P:mRNA export from nucleus"/>
    <property type="evidence" value="ECO:0007669"/>
    <property type="project" value="TreeGrafter"/>
</dbReference>
<dbReference type="PANTHER" id="PTHR13265">
    <property type="entry name" value="THO COMPLEX SUBUNIT 1"/>
    <property type="match status" value="1"/>
</dbReference>
<evidence type="ECO:0000313" key="3">
    <source>
        <dbReference type="Proteomes" id="UP000287166"/>
    </source>
</evidence>
<evidence type="ECO:0000313" key="2">
    <source>
        <dbReference type="EMBL" id="GBE77325.1"/>
    </source>
</evidence>
<dbReference type="AlphaFoldDB" id="A0A401G584"/>
<dbReference type="FunCoup" id="A0A401G584">
    <property type="interactions" value="602"/>
</dbReference>
<feature type="region of interest" description="Disordered" evidence="1">
    <location>
        <begin position="550"/>
        <end position="660"/>
    </location>
</feature>
<evidence type="ECO:0000256" key="1">
    <source>
        <dbReference type="SAM" id="MobiDB-lite"/>
    </source>
</evidence>
<organism evidence="2 3">
    <name type="scientific">Sparassis crispa</name>
    <dbReference type="NCBI Taxonomy" id="139825"/>
    <lineage>
        <taxon>Eukaryota</taxon>
        <taxon>Fungi</taxon>
        <taxon>Dikarya</taxon>
        <taxon>Basidiomycota</taxon>
        <taxon>Agaricomycotina</taxon>
        <taxon>Agaricomycetes</taxon>
        <taxon>Polyporales</taxon>
        <taxon>Sparassidaceae</taxon>
        <taxon>Sparassis</taxon>
    </lineage>
</organism>
<protein>
    <submittedName>
        <fullName evidence="2">THO complex subunit 1</fullName>
    </submittedName>
</protein>
<feature type="compositionally biased region" description="Basic and acidic residues" evidence="1">
    <location>
        <begin position="757"/>
        <end position="770"/>
    </location>
</feature>
<dbReference type="STRING" id="139825.A0A401G584"/>
<dbReference type="OrthoDB" id="9402762at2759"/>
<reference evidence="2 3" key="1">
    <citation type="journal article" date="2018" name="Sci. Rep.">
        <title>Genome sequence of the cauliflower mushroom Sparassis crispa (Hanabiratake) and its association with beneficial usage.</title>
        <authorList>
            <person name="Kiyama R."/>
            <person name="Furutani Y."/>
            <person name="Kawaguchi K."/>
            <person name="Nakanishi T."/>
        </authorList>
    </citation>
    <scope>NUCLEOTIDE SEQUENCE [LARGE SCALE GENOMIC DNA]</scope>
</reference>
<feature type="region of interest" description="Disordered" evidence="1">
    <location>
        <begin position="711"/>
        <end position="770"/>
    </location>
</feature>
<name>A0A401G584_9APHY</name>
<proteinExistence type="predicted"/>
<dbReference type="EMBL" id="BFAD01000001">
    <property type="protein sequence ID" value="GBE77325.1"/>
    <property type="molecule type" value="Genomic_DNA"/>
</dbReference>
<dbReference type="InterPro" id="IPR021861">
    <property type="entry name" value="THO_THOC1"/>
</dbReference>
<comment type="caution">
    <text evidence="2">The sequence shown here is derived from an EMBL/GenBank/DDBJ whole genome shotgun (WGS) entry which is preliminary data.</text>
</comment>
<dbReference type="GO" id="GO:0000445">
    <property type="term" value="C:THO complex part of transcription export complex"/>
    <property type="evidence" value="ECO:0007669"/>
    <property type="project" value="TreeGrafter"/>
</dbReference>
<feature type="compositionally biased region" description="Basic and acidic residues" evidence="1">
    <location>
        <begin position="203"/>
        <end position="246"/>
    </location>
</feature>
<dbReference type="Pfam" id="PF11957">
    <property type="entry name" value="efThoc1"/>
    <property type="match status" value="1"/>
</dbReference>
<gene>
    <name evidence="2" type="ORF">SCP_0101980</name>
</gene>
<sequence length="770" mass="85016">MQAIEASLRALSKSLASGPVDQQTLDALVSKAIAGAKKRSTVSPETRKNQWEFVLRNEIFTLAATEGNALNSSNTKYYDDLRAGLDLVLTFTEHDACEHVFPFNVLYDLVEMQTIASCEVIFSWIEARTDRLTEGMVPQKGKALVLLRTLNDLLRRLSKMGATTLFCGRILTFLSQVFPLGERSGVNLRGEYGPVWDGPGAKGESERGPTMDVDAEKKEVEEDKMVVDEENSEGKEGEESAAAKEAKREQKEDFYHTFWSLQLPFSWPHAFSEPSAFPAFKDAVAKVLPVIKEATAKERALMGGKNVASASSRSLKRKRGAEEVALKADREYFFAKYLTSPELLELEVADTHFRRQFLFQLLILLNHLLNFTKGAKATWSHPRNRSLQIDFTLEPADTQWVHDTAAKATEELRQTAPGGRAFAETVKVVLEREKNWVRWKNELCSPFDRDPWSEEVTLVDGTKKRVGLEEATVEVRKRMRVEPKDWEHKLGSGPLTEIWAMGYRDMNDLRHPFQPGDVKDFVKKVKQEDIRIEMRRTQLIRTAERIQQARAKVTATHKEAAAHAGAASPAAGSPMHLSPSSSQEAISAGQPAHPRAIHASPLHPSLPAKPGTTPVPSSTSQDSLVALSSSPARVSTPVPPAPVAPTAAPAHGETAPVVLPPDDQITQYEENKQRWSWLALRTARDQYMQHLGKIGTGDITLLLQDIEQEAEEKRERAAAEESTPGSGVVGGSGDERAASPITAGANANASGSTGRKANGDRDVKMDPEER</sequence>
<feature type="region of interest" description="Disordered" evidence="1">
    <location>
        <begin position="197"/>
        <end position="246"/>
    </location>
</feature>
<dbReference type="RefSeq" id="XP_027608238.1">
    <property type="nucleotide sequence ID" value="XM_027752437.1"/>
</dbReference>
<feature type="compositionally biased region" description="Polar residues" evidence="1">
    <location>
        <begin position="614"/>
        <end position="627"/>
    </location>
</feature>
<keyword evidence="3" id="KW-1185">Reference proteome</keyword>
<dbReference type="PANTHER" id="PTHR13265:SF0">
    <property type="entry name" value="HPR1"/>
    <property type="match status" value="1"/>
</dbReference>
<dbReference type="Proteomes" id="UP000287166">
    <property type="component" value="Unassembled WGS sequence"/>
</dbReference>
<dbReference type="GeneID" id="38774242"/>